<feature type="transmembrane region" description="Helical" evidence="1">
    <location>
        <begin position="43"/>
        <end position="61"/>
    </location>
</feature>
<reference evidence="2" key="1">
    <citation type="submission" date="2019-10" db="EMBL/GenBank/DDBJ databases">
        <authorList>
            <consortium name="Genoscope - CEA"/>
            <person name="William W."/>
        </authorList>
    </citation>
    <scope>NUCLEOTIDE SEQUENCE [LARGE SCALE GENOMIC DNA]</scope>
    <source>
        <strain evidence="2">BBR_PRJEB10992</strain>
    </source>
</reference>
<evidence type="ECO:0000256" key="1">
    <source>
        <dbReference type="SAM" id="Phobius"/>
    </source>
</evidence>
<evidence type="ECO:0000313" key="2">
    <source>
        <dbReference type="EMBL" id="VXD21595.1"/>
    </source>
</evidence>
<accession>A0A7Z9E1L2</accession>
<keyword evidence="1" id="KW-1133">Transmembrane helix</keyword>
<name>A0A7Z9E1L2_9CYAN</name>
<evidence type="ECO:0000313" key="3">
    <source>
        <dbReference type="Proteomes" id="UP000184550"/>
    </source>
</evidence>
<protein>
    <submittedName>
        <fullName evidence="2">Uncharacterized protein</fullName>
    </submittedName>
</protein>
<dbReference type="EMBL" id="CZCU02000149">
    <property type="protein sequence ID" value="VXD21595.1"/>
    <property type="molecule type" value="Genomic_DNA"/>
</dbReference>
<keyword evidence="1" id="KW-0472">Membrane</keyword>
<dbReference type="AlphaFoldDB" id="A0A7Z9E1L2"/>
<organism evidence="2 3">
    <name type="scientific">Planktothrix serta PCC 8927</name>
    <dbReference type="NCBI Taxonomy" id="671068"/>
    <lineage>
        <taxon>Bacteria</taxon>
        <taxon>Bacillati</taxon>
        <taxon>Cyanobacteriota</taxon>
        <taxon>Cyanophyceae</taxon>
        <taxon>Oscillatoriophycideae</taxon>
        <taxon>Oscillatoriales</taxon>
        <taxon>Microcoleaceae</taxon>
        <taxon>Planktothrix</taxon>
    </lineage>
</organism>
<comment type="caution">
    <text evidence="2">The sequence shown here is derived from an EMBL/GenBank/DDBJ whole genome shotgun (WGS) entry which is preliminary data.</text>
</comment>
<sequence>MTPAKTDQPRPFWSRFRFLPYSALGILIFYFNSTWDVNFFVRGYLTLLEVQTAIILLYFLMARLSKSQNHKIDL</sequence>
<proteinExistence type="predicted"/>
<dbReference type="Proteomes" id="UP000184550">
    <property type="component" value="Unassembled WGS sequence"/>
</dbReference>
<feature type="transmembrane region" description="Helical" evidence="1">
    <location>
        <begin position="12"/>
        <end position="31"/>
    </location>
</feature>
<gene>
    <name evidence="2" type="ORF">PL8927_720097</name>
</gene>
<keyword evidence="3" id="KW-1185">Reference proteome</keyword>
<keyword evidence="1" id="KW-0812">Transmembrane</keyword>